<name>A0AAD5KTF9_9CRUS</name>
<keyword evidence="4" id="KW-0106">Calcium</keyword>
<keyword evidence="3" id="KW-0732">Signal</keyword>
<accession>A0AAD5KTF9</accession>
<sequence length="705" mass="72323">MMWYVPGTTYGTPVAETTNPTGATISMNPDGTYEFKATKPGVYTYMVPVCGPGQTTDCPLSPLQITVLDPMADNNVPVINPDVATAKEDSPVKIAILSNDKSGNPGSSLVPSSLAITEQPKNGTVTVNADGTVTYTPKAGFVGTDVFTYKVCDNANPANCSTAEVIITVLPKSAEDVTTAPDDYAVMTADANGKASVSGSVLTNDGSTNPTAKLTASLVEGPTAAQGTLVFNADGTYTFTAAPGFSGPIEVVYTVCDNATPANCATATLHILVEPAPQTPVDVNVTDINVPVKGSVATNDVVPAGTTYGTPVADATNPAGATITMNADGTYEFKATEPGVYTYMVPVCAPGQTTDCPMTSLQITVLDPKASDNAPVVNPDIATAGFNTAVSIDVLANDKSGNVGTELVPSTLKITEQPENGTVTVNADGTVVFTPKAGFVGTDIFTYSVCDNSNPAICQTTEVTVTVLPAGAAPKTTASDDYESLVGGIGVPVSVTGNVLTNDASTNPAAKLTASLVSGPTAEQGTLVFNADGTYTFTAAATFTGPVEVVYTVCDDAIPANCATATLHILVQTGDWDGDGVPNDQELLDGTDPNNGCDYKADNQKLALVTAAWKSTDCDKDGLTNYEEATGIDDPATPANPKGNKTNPLNPDSDGDGVSDGQEALDGTNPNDGCDYKLSSQVFAKVSQEWLLSDCDKDGLTNGEK</sequence>
<dbReference type="InterPro" id="IPR059100">
    <property type="entry name" value="TSP3_bac"/>
</dbReference>
<dbReference type="InterPro" id="IPR041690">
    <property type="entry name" value="Cadherin_5"/>
</dbReference>
<dbReference type="Pfam" id="PF17963">
    <property type="entry name" value="Big_9"/>
    <property type="match status" value="3"/>
</dbReference>
<evidence type="ECO:0000256" key="3">
    <source>
        <dbReference type="ARBA" id="ARBA00022729"/>
    </source>
</evidence>
<comment type="caution">
    <text evidence="7">The sequence shown here is derived from an EMBL/GenBank/DDBJ whole genome shotgun (WGS) entry which is preliminary data.</text>
</comment>
<dbReference type="Pfam" id="PF17892">
    <property type="entry name" value="Cadherin_5"/>
    <property type="match status" value="1"/>
</dbReference>
<evidence type="ECO:0000256" key="4">
    <source>
        <dbReference type="ARBA" id="ARBA00022837"/>
    </source>
</evidence>
<dbReference type="Gene3D" id="2.60.40.3440">
    <property type="match status" value="2"/>
</dbReference>
<proteinExistence type="predicted"/>
<feature type="region of interest" description="Disordered" evidence="5">
    <location>
        <begin position="629"/>
        <end position="673"/>
    </location>
</feature>
<feature type="domain" description="Cadherin-like" evidence="6">
    <location>
        <begin position="493"/>
        <end position="569"/>
    </location>
</feature>
<dbReference type="Pfam" id="PF18884">
    <property type="entry name" value="TSP3_bac"/>
    <property type="match status" value="2"/>
</dbReference>
<evidence type="ECO:0000313" key="7">
    <source>
        <dbReference type="EMBL" id="KAI9550000.1"/>
    </source>
</evidence>
<protein>
    <recommendedName>
        <fullName evidence="6">Cadherin-like domain-containing protein</fullName>
    </recommendedName>
</protein>
<reference evidence="7" key="1">
    <citation type="submission" date="2022-05" db="EMBL/GenBank/DDBJ databases">
        <title>A multi-omics perspective on studying reproductive biology in Daphnia sinensis.</title>
        <authorList>
            <person name="Jia J."/>
        </authorList>
    </citation>
    <scope>NUCLEOTIDE SEQUENCE</scope>
    <source>
        <strain evidence="7">WSL</strain>
    </source>
</reference>
<dbReference type="EMBL" id="WJBH02000194">
    <property type="protein sequence ID" value="KAI9550000.1"/>
    <property type="molecule type" value="Genomic_DNA"/>
</dbReference>
<organism evidence="7 8">
    <name type="scientific">Daphnia sinensis</name>
    <dbReference type="NCBI Taxonomy" id="1820382"/>
    <lineage>
        <taxon>Eukaryota</taxon>
        <taxon>Metazoa</taxon>
        <taxon>Ecdysozoa</taxon>
        <taxon>Arthropoda</taxon>
        <taxon>Crustacea</taxon>
        <taxon>Branchiopoda</taxon>
        <taxon>Diplostraca</taxon>
        <taxon>Cladocera</taxon>
        <taxon>Anomopoda</taxon>
        <taxon>Daphniidae</taxon>
        <taxon>Daphnia</taxon>
        <taxon>Daphnia similis group</taxon>
    </lineage>
</organism>
<gene>
    <name evidence="7" type="ORF">GHT06_003265</name>
</gene>
<evidence type="ECO:0000313" key="8">
    <source>
        <dbReference type="Proteomes" id="UP000820818"/>
    </source>
</evidence>
<dbReference type="NCBIfam" id="NF012211">
    <property type="entry name" value="tand_rpt_95"/>
    <property type="match status" value="4"/>
</dbReference>
<dbReference type="AlphaFoldDB" id="A0AAD5KTF9"/>
<evidence type="ECO:0000256" key="1">
    <source>
        <dbReference type="ARBA" id="ARBA00004613"/>
    </source>
</evidence>
<evidence type="ECO:0000256" key="5">
    <source>
        <dbReference type="SAM" id="MobiDB-lite"/>
    </source>
</evidence>
<keyword evidence="2" id="KW-0964">Secreted</keyword>
<comment type="subcellular location">
    <subcellularLocation>
        <location evidence="1">Secreted</location>
    </subcellularLocation>
</comment>
<dbReference type="Proteomes" id="UP000820818">
    <property type="component" value="Unassembled WGS sequence"/>
</dbReference>
<keyword evidence="8" id="KW-1185">Reference proteome</keyword>
<evidence type="ECO:0000259" key="6">
    <source>
        <dbReference type="Pfam" id="PF17892"/>
    </source>
</evidence>
<evidence type="ECO:0000256" key="2">
    <source>
        <dbReference type="ARBA" id="ARBA00022525"/>
    </source>
</evidence>